<reference evidence="4" key="2">
    <citation type="submission" date="2015-01" db="EMBL/GenBank/DDBJ databases">
        <title>Complete genome sequence of Methylobacterium aquaticum strain 22A.</title>
        <authorList>
            <person name="Tani A."/>
            <person name="Ogura Y."/>
            <person name="Hayashi T."/>
        </authorList>
    </citation>
    <scope>NUCLEOTIDE SEQUENCE [LARGE SCALE GENOMIC DNA]</scope>
    <source>
        <strain evidence="4">MA-22A</strain>
    </source>
</reference>
<feature type="domain" description="Bro-N" evidence="2">
    <location>
        <begin position="89"/>
        <end position="171"/>
    </location>
</feature>
<evidence type="ECO:0000256" key="1">
    <source>
        <dbReference type="SAM" id="MobiDB-lite"/>
    </source>
</evidence>
<dbReference type="Proteomes" id="UP000061432">
    <property type="component" value="Chromosome"/>
</dbReference>
<dbReference type="SMART" id="SM01040">
    <property type="entry name" value="Bro-N"/>
    <property type="match status" value="1"/>
</dbReference>
<dbReference type="EMBL" id="AP014704">
    <property type="protein sequence ID" value="BAR47264.1"/>
    <property type="molecule type" value="Genomic_DNA"/>
</dbReference>
<reference evidence="3 4" key="1">
    <citation type="journal article" date="2015" name="Genome Announc.">
        <title>Complete Genome Sequence of Methylobacterium aquaticum Strain 22A, Isolated from Racomitrium japonicum Moss.</title>
        <authorList>
            <person name="Tani A."/>
            <person name="Ogura Y."/>
            <person name="Hayashi T."/>
            <person name="Kimbara K."/>
        </authorList>
    </citation>
    <scope>NUCLEOTIDE SEQUENCE [LARGE SCALE GENOMIC DNA]</scope>
    <source>
        <strain evidence="3 4">MA-22A</strain>
    </source>
</reference>
<dbReference type="KEGG" id="maqu:Maq22A_c28790"/>
<organism evidence="3 4">
    <name type="scientific">Methylobacterium aquaticum</name>
    <dbReference type="NCBI Taxonomy" id="270351"/>
    <lineage>
        <taxon>Bacteria</taxon>
        <taxon>Pseudomonadati</taxon>
        <taxon>Pseudomonadota</taxon>
        <taxon>Alphaproteobacteria</taxon>
        <taxon>Hyphomicrobiales</taxon>
        <taxon>Methylobacteriaceae</taxon>
        <taxon>Methylobacterium</taxon>
    </lineage>
</organism>
<dbReference type="InterPro" id="IPR003497">
    <property type="entry name" value="BRO_N_domain"/>
</dbReference>
<name>A0A1Y0ZIT2_9HYPH</name>
<feature type="region of interest" description="Disordered" evidence="1">
    <location>
        <begin position="44"/>
        <end position="67"/>
    </location>
</feature>
<dbReference type="AlphaFoldDB" id="A0A1Y0ZIT2"/>
<evidence type="ECO:0000313" key="3">
    <source>
        <dbReference type="EMBL" id="BAR47264.1"/>
    </source>
</evidence>
<evidence type="ECO:0000313" key="4">
    <source>
        <dbReference type="Proteomes" id="UP000061432"/>
    </source>
</evidence>
<evidence type="ECO:0000259" key="2">
    <source>
        <dbReference type="SMART" id="SM01040"/>
    </source>
</evidence>
<sequence length="227" mass="25722">MDPGERRRTQGRRWVDRRHGAAARHDDGPVPWCCAHRRHAGLHRSREAPKRVQHRRGGTLEFSEAEAQPRQAQTLTFKPGIKGLKRFYKVRSMIWQGRIWLCAKDVGQAVGWHPDTLRHRREALTEDGWGYATMPTPRGAHMMVVVSVLELSALLKGSSTRQARAFRRWLEDQEDVATMGDAGDFVSDGCSSADHLTGAEYVLKVQHPSKIIVPRRYSPGDLVRTST</sequence>
<accession>A0A1Y0ZIT2</accession>
<dbReference type="STRING" id="270351.Maq22A_c28790"/>
<protein>
    <recommendedName>
        <fullName evidence="2">Bro-N domain-containing protein</fullName>
    </recommendedName>
</protein>
<gene>
    <name evidence="3" type="ORF">Maq22A_c28790</name>
</gene>
<proteinExistence type="predicted"/>
<feature type="region of interest" description="Disordered" evidence="1">
    <location>
        <begin position="1"/>
        <end position="26"/>
    </location>
</feature>